<dbReference type="AlphaFoldDB" id="A0A1F5R4T5"/>
<evidence type="ECO:0000313" key="3">
    <source>
        <dbReference type="Proteomes" id="UP000177230"/>
    </source>
</evidence>
<dbReference type="EMBL" id="MFFM01000041">
    <property type="protein sequence ID" value="OGF09399.1"/>
    <property type="molecule type" value="Genomic_DNA"/>
</dbReference>
<accession>A0A1F5R4T5</accession>
<evidence type="ECO:0000256" key="1">
    <source>
        <dbReference type="SAM" id="Phobius"/>
    </source>
</evidence>
<name>A0A1F5R4T5_9BACT</name>
<comment type="caution">
    <text evidence="2">The sequence shown here is derived from an EMBL/GenBank/DDBJ whole genome shotgun (WGS) entry which is preliminary data.</text>
</comment>
<feature type="transmembrane region" description="Helical" evidence="1">
    <location>
        <begin position="7"/>
        <end position="25"/>
    </location>
</feature>
<evidence type="ECO:0000313" key="2">
    <source>
        <dbReference type="EMBL" id="OGF09399.1"/>
    </source>
</evidence>
<protein>
    <submittedName>
        <fullName evidence="2">Uncharacterized protein</fullName>
    </submittedName>
</protein>
<proteinExistence type="predicted"/>
<keyword evidence="1" id="KW-0812">Transmembrane</keyword>
<reference evidence="2 3" key="1">
    <citation type="journal article" date="2016" name="Nat. Commun.">
        <title>Thousands of microbial genomes shed light on interconnected biogeochemical processes in an aquifer system.</title>
        <authorList>
            <person name="Anantharaman K."/>
            <person name="Brown C.T."/>
            <person name="Hug L.A."/>
            <person name="Sharon I."/>
            <person name="Castelle C.J."/>
            <person name="Probst A.J."/>
            <person name="Thomas B.C."/>
            <person name="Singh A."/>
            <person name="Wilkins M.J."/>
            <person name="Karaoz U."/>
            <person name="Brodie E.L."/>
            <person name="Williams K.H."/>
            <person name="Hubbard S.S."/>
            <person name="Banfield J.F."/>
        </authorList>
    </citation>
    <scope>NUCLEOTIDE SEQUENCE [LARGE SCALE GENOMIC DNA]</scope>
</reference>
<dbReference type="Proteomes" id="UP000177230">
    <property type="component" value="Unassembled WGS sequence"/>
</dbReference>
<keyword evidence="1" id="KW-0472">Membrane</keyword>
<organism evidence="2 3">
    <name type="scientific">Candidatus Edwardsbacteria bacterium GWF2_54_11</name>
    <dbReference type="NCBI Taxonomy" id="1817851"/>
    <lineage>
        <taxon>Bacteria</taxon>
        <taxon>Candidatus Edwardsiibacteriota</taxon>
    </lineage>
</organism>
<keyword evidence="1" id="KW-1133">Transmembrane helix</keyword>
<sequence>MNRINAIMVYAVIIIWTGIVLLHGIPNNGLNAGPRGKGSESRIVRTKHVSPAPVLDHRLDSLTPLYY</sequence>
<gene>
    <name evidence="2" type="ORF">A2024_00455</name>
</gene>